<organism evidence="9 10">
    <name type="scientific">Butyribacter intestini</name>
    <dbReference type="NCBI Taxonomy" id="1703332"/>
    <lineage>
        <taxon>Bacteria</taxon>
        <taxon>Bacillati</taxon>
        <taxon>Bacillota</taxon>
        <taxon>Clostridia</taxon>
        <taxon>Lachnospirales</taxon>
        <taxon>Lachnospiraceae</taxon>
        <taxon>Butyribacter</taxon>
    </lineage>
</organism>
<feature type="compositionally biased region" description="Basic and acidic residues" evidence="7">
    <location>
        <begin position="624"/>
        <end position="635"/>
    </location>
</feature>
<dbReference type="HAMAP" id="MF_01251">
    <property type="entry name" value="UPF0313"/>
    <property type="match status" value="1"/>
</dbReference>
<dbReference type="RefSeq" id="WP_055943992.1">
    <property type="nucleotide sequence ID" value="NZ_LLKB01000005.1"/>
</dbReference>
<dbReference type="SFLD" id="SFLDG01069">
    <property type="entry name" value="UPF0313"/>
    <property type="match status" value="1"/>
</dbReference>
<reference evidence="9 10" key="1">
    <citation type="submission" date="2015-10" db="EMBL/GenBank/DDBJ databases">
        <title>Butyribacter intestini gen. nov., sp. nov., a butyric acid-producing bacterium of the family Lachnospiraceae isolated from the human faeces.</title>
        <authorList>
            <person name="Zou Y."/>
            <person name="Xue W."/>
            <person name="Luo G."/>
            <person name="Lv M."/>
        </authorList>
    </citation>
    <scope>NUCLEOTIDE SEQUENCE [LARGE SCALE GENOMIC DNA]</scope>
    <source>
        <strain evidence="9 10">TF01-11</strain>
    </source>
</reference>
<dbReference type="InterPro" id="IPR013704">
    <property type="entry name" value="UPF0313_N"/>
</dbReference>
<name>A0AAW3JQX5_9FIRM</name>
<gene>
    <name evidence="9" type="ORF">APZ18_08920</name>
</gene>
<feature type="binding site" evidence="6">
    <location>
        <position position="314"/>
    </location>
    <ligand>
        <name>[4Fe-4S] cluster</name>
        <dbReference type="ChEBI" id="CHEBI:49883"/>
        <note>4Fe-4S-S-AdoMet</note>
    </ligand>
</feature>
<protein>
    <submittedName>
        <fullName evidence="9">YgiQ family radical SAM protein</fullName>
    </submittedName>
</protein>
<proteinExistence type="inferred from homology"/>
<evidence type="ECO:0000256" key="6">
    <source>
        <dbReference type="HAMAP-Rule" id="MF_01251"/>
    </source>
</evidence>
<dbReference type="Pfam" id="PF08497">
    <property type="entry name" value="Radical_SAM_N"/>
    <property type="match status" value="1"/>
</dbReference>
<evidence type="ECO:0000313" key="10">
    <source>
        <dbReference type="Proteomes" id="UP000050833"/>
    </source>
</evidence>
<dbReference type="SMART" id="SM00729">
    <property type="entry name" value="Elp3"/>
    <property type="match status" value="1"/>
</dbReference>
<dbReference type="GO" id="GO:0005506">
    <property type="term" value="F:iron ion binding"/>
    <property type="evidence" value="ECO:0007669"/>
    <property type="project" value="UniProtKB-UniRule"/>
</dbReference>
<dbReference type="SFLD" id="SFLDG01082">
    <property type="entry name" value="B12-binding_domain_containing"/>
    <property type="match status" value="1"/>
</dbReference>
<accession>A0AAW3JQX5</accession>
<feature type="region of interest" description="Disordered" evidence="7">
    <location>
        <begin position="609"/>
        <end position="699"/>
    </location>
</feature>
<dbReference type="InterPro" id="IPR006638">
    <property type="entry name" value="Elp3/MiaA/NifB-like_rSAM"/>
</dbReference>
<keyword evidence="1 6" id="KW-0004">4Fe-4S</keyword>
<dbReference type="PANTHER" id="PTHR32331:SF0">
    <property type="entry name" value="UPF0313 PROTEIN YGIQ"/>
    <property type="match status" value="1"/>
</dbReference>
<comment type="cofactor">
    <cofactor evidence="6">
        <name>[4Fe-4S] cluster</name>
        <dbReference type="ChEBI" id="CHEBI:49883"/>
    </cofactor>
    <text evidence="6">Binds 1 [4Fe-4S] cluster. The cluster is coordinated with 3 cysteines and an exchangeable S-adenosyl-L-methionine.</text>
</comment>
<evidence type="ECO:0000256" key="1">
    <source>
        <dbReference type="ARBA" id="ARBA00022485"/>
    </source>
</evidence>
<dbReference type="Pfam" id="PF04055">
    <property type="entry name" value="Radical_SAM"/>
    <property type="match status" value="1"/>
</dbReference>
<evidence type="ECO:0000259" key="8">
    <source>
        <dbReference type="PROSITE" id="PS51918"/>
    </source>
</evidence>
<dbReference type="NCBIfam" id="TIGR03904">
    <property type="entry name" value="SAM_YgiQ"/>
    <property type="match status" value="1"/>
</dbReference>
<feature type="binding site" evidence="6">
    <location>
        <position position="321"/>
    </location>
    <ligand>
        <name>[4Fe-4S] cluster</name>
        <dbReference type="ChEBI" id="CHEBI:49883"/>
        <note>4Fe-4S-S-AdoMet</note>
    </ligand>
</feature>
<feature type="binding site" evidence="6">
    <location>
        <position position="318"/>
    </location>
    <ligand>
        <name>[4Fe-4S] cluster</name>
        <dbReference type="ChEBI" id="CHEBI:49883"/>
        <note>4Fe-4S-S-AdoMet</note>
    </ligand>
</feature>
<comment type="caution">
    <text evidence="9">The sequence shown here is derived from an EMBL/GenBank/DDBJ whole genome shotgun (WGS) entry which is preliminary data.</text>
</comment>
<keyword evidence="3 6" id="KW-0479">Metal-binding</keyword>
<dbReference type="Pfam" id="PF11842">
    <property type="entry name" value="DUF3362"/>
    <property type="match status" value="1"/>
</dbReference>
<evidence type="ECO:0000313" key="9">
    <source>
        <dbReference type="EMBL" id="KQC84837.1"/>
    </source>
</evidence>
<dbReference type="PANTHER" id="PTHR32331">
    <property type="entry name" value="UPF0313 PROTEIN YGIQ"/>
    <property type="match status" value="1"/>
</dbReference>
<comment type="similarity">
    <text evidence="6">Belongs to the UPF0313 family.</text>
</comment>
<evidence type="ECO:0000256" key="3">
    <source>
        <dbReference type="ARBA" id="ARBA00022723"/>
    </source>
</evidence>
<dbReference type="InterPro" id="IPR024560">
    <property type="entry name" value="UPF0313_C"/>
</dbReference>
<sequence length="699" mass="79494">MSYDNDERDFLPVCREDMLRRGWEQVDFVYICGDAYVDHSSFGAAIITRVLESHGYKIGFIAQPDWKDEESIKVFGMPRLGFLVSAGNMDSMVNHYTVSKKRRSSDAYTPGGVIGKRPDYATIVYCNLIRKVYKKVPIIIGGIEASLRRLAHYDYWSDKLKHSILVDSQADICIYGMGELSVVEIADALESGIDVSDITFVNGTVYRAKNLDSVYDAKTLPDFETMQNNKLEYAKSFYIQYCNTDSITASRLVEKYNDHLYVVQNPPARPLTQLEMDDVYALPYMRAYHPMYEKDGGVPALSEIKFSLTSNRGCFGGCSFCALTFHQGRVLQTRSHESIIAEAKQMIKEPDFKGYIHDVGGPTADFRGRACDKQVEHGVCMNRQCLFPKPCPNLKVDHSDYLKLLRKLRKLDGVKKVFVRSGLRFDYIMADSDDTFLKELCEYHISGQLRVAPEHISDEVLRNMGKPENAVYEAFKRRYDRINKKVGKKQFVVPYLMSSHPGSTLKEAVELAVHLRDLGYMPEQVQDFYPTPSTISTCMYYTGVDPRTMKKVYTPVNPHEKAMQRALIQYKNPKNYDLVKEALIKAGREDLIGFDEKCLIRPRKEKWREEAWEKKSRSGSSLRSGEKSGKNDRPGKKANGCKKSDRRNTGLENMYGNRKNSASNGTNGRGNKNAKISDRAGNKGGALSNNRKRAKSKKR</sequence>
<keyword evidence="2 6" id="KW-0949">S-adenosyl-L-methionine</keyword>
<evidence type="ECO:0000256" key="5">
    <source>
        <dbReference type="ARBA" id="ARBA00023014"/>
    </source>
</evidence>
<dbReference type="InterPro" id="IPR022946">
    <property type="entry name" value="UPF0313"/>
</dbReference>
<feature type="compositionally biased region" description="Polar residues" evidence="7">
    <location>
        <begin position="658"/>
        <end position="670"/>
    </location>
</feature>
<dbReference type="GO" id="GO:0003824">
    <property type="term" value="F:catalytic activity"/>
    <property type="evidence" value="ECO:0007669"/>
    <property type="project" value="InterPro"/>
</dbReference>
<dbReference type="AlphaFoldDB" id="A0AAW3JQX5"/>
<dbReference type="PROSITE" id="PS51918">
    <property type="entry name" value="RADICAL_SAM"/>
    <property type="match status" value="1"/>
</dbReference>
<dbReference type="SFLD" id="SFLDS00029">
    <property type="entry name" value="Radical_SAM"/>
    <property type="match status" value="1"/>
</dbReference>
<feature type="compositionally biased region" description="Basic residues" evidence="7">
    <location>
        <begin position="690"/>
        <end position="699"/>
    </location>
</feature>
<dbReference type="EMBL" id="LLKB01000005">
    <property type="protein sequence ID" value="KQC84837.1"/>
    <property type="molecule type" value="Genomic_DNA"/>
</dbReference>
<dbReference type="InterPro" id="IPR023404">
    <property type="entry name" value="rSAM_horseshoe"/>
</dbReference>
<evidence type="ECO:0000256" key="4">
    <source>
        <dbReference type="ARBA" id="ARBA00023004"/>
    </source>
</evidence>
<feature type="domain" description="Radical SAM core" evidence="8">
    <location>
        <begin position="300"/>
        <end position="574"/>
    </location>
</feature>
<evidence type="ECO:0000256" key="2">
    <source>
        <dbReference type="ARBA" id="ARBA00022691"/>
    </source>
</evidence>
<keyword evidence="5 6" id="KW-0411">Iron-sulfur</keyword>
<dbReference type="InterPro" id="IPR058240">
    <property type="entry name" value="rSAM_sf"/>
</dbReference>
<evidence type="ECO:0000256" key="7">
    <source>
        <dbReference type="SAM" id="MobiDB-lite"/>
    </source>
</evidence>
<dbReference type="SUPFAM" id="SSF102114">
    <property type="entry name" value="Radical SAM enzymes"/>
    <property type="match status" value="1"/>
</dbReference>
<keyword evidence="4 6" id="KW-0408">Iron</keyword>
<dbReference type="InterPro" id="IPR007197">
    <property type="entry name" value="rSAM"/>
</dbReference>
<dbReference type="GO" id="GO:0051539">
    <property type="term" value="F:4 iron, 4 sulfur cluster binding"/>
    <property type="evidence" value="ECO:0007669"/>
    <property type="project" value="UniProtKB-KW"/>
</dbReference>
<dbReference type="Gene3D" id="3.80.30.20">
    <property type="entry name" value="tm_1862 like domain"/>
    <property type="match status" value="1"/>
</dbReference>
<keyword evidence="10" id="KW-1185">Reference proteome</keyword>
<dbReference type="Proteomes" id="UP000050833">
    <property type="component" value="Unassembled WGS sequence"/>
</dbReference>